<feature type="transmembrane region" description="Helical" evidence="9">
    <location>
        <begin position="509"/>
        <end position="528"/>
    </location>
</feature>
<feature type="transmembrane region" description="Helical" evidence="9">
    <location>
        <begin position="471"/>
        <end position="489"/>
    </location>
</feature>
<evidence type="ECO:0000256" key="4">
    <source>
        <dbReference type="ARBA" id="ARBA00022960"/>
    </source>
</evidence>
<keyword evidence="3 9" id="KW-0812">Transmembrane</keyword>
<keyword evidence="2" id="KW-1003">Cell membrane</keyword>
<feature type="region of interest" description="Disordered" evidence="8">
    <location>
        <begin position="213"/>
        <end position="234"/>
    </location>
</feature>
<dbReference type="PRINTS" id="PR01806">
    <property type="entry name" value="VIRFACTRMVIN"/>
</dbReference>
<feature type="compositionally biased region" description="Pro residues" evidence="8">
    <location>
        <begin position="145"/>
        <end position="160"/>
    </location>
</feature>
<feature type="transmembrane region" description="Helical" evidence="9">
    <location>
        <begin position="395"/>
        <end position="415"/>
    </location>
</feature>
<feature type="transmembrane region" description="Helical" evidence="9">
    <location>
        <begin position="624"/>
        <end position="645"/>
    </location>
</feature>
<evidence type="ECO:0000256" key="8">
    <source>
        <dbReference type="SAM" id="MobiDB-lite"/>
    </source>
</evidence>
<feature type="transmembrane region" description="Helical" evidence="9">
    <location>
        <begin position="685"/>
        <end position="706"/>
    </location>
</feature>
<reference evidence="10 11" key="1">
    <citation type="submission" date="2020-10" db="EMBL/GenBank/DDBJ databases">
        <title>Sequencing the genomes of 1000 actinobacteria strains.</title>
        <authorList>
            <person name="Klenk H.-P."/>
        </authorList>
    </citation>
    <scope>NUCLEOTIDE SEQUENCE [LARGE SCALE GENOMIC DNA]</scope>
    <source>
        <strain evidence="10 11">DSM 46661</strain>
    </source>
</reference>
<gene>
    <name evidence="10" type="ORF">H4W30_007891</name>
</gene>
<feature type="transmembrane region" description="Helical" evidence="9">
    <location>
        <begin position="282"/>
        <end position="303"/>
    </location>
</feature>
<accession>A0ABR9LKJ6</accession>
<evidence type="ECO:0000313" key="11">
    <source>
        <dbReference type="Proteomes" id="UP000656548"/>
    </source>
</evidence>
<feature type="transmembrane region" description="Helical" evidence="9">
    <location>
        <begin position="315"/>
        <end position="341"/>
    </location>
</feature>
<dbReference type="CDD" id="cd13123">
    <property type="entry name" value="MATE_MurJ_like"/>
    <property type="match status" value="1"/>
</dbReference>
<feature type="transmembrane region" description="Helical" evidence="9">
    <location>
        <begin position="549"/>
        <end position="574"/>
    </location>
</feature>
<feature type="transmembrane region" description="Helical" evidence="9">
    <location>
        <begin position="249"/>
        <end position="270"/>
    </location>
</feature>
<name>A0ABR9LKJ6_9PSEU</name>
<organism evidence="10 11">
    <name type="scientific">Amycolatopsis roodepoortensis</name>
    <dbReference type="NCBI Taxonomy" id="700274"/>
    <lineage>
        <taxon>Bacteria</taxon>
        <taxon>Bacillati</taxon>
        <taxon>Actinomycetota</taxon>
        <taxon>Actinomycetes</taxon>
        <taxon>Pseudonocardiales</taxon>
        <taxon>Pseudonocardiaceae</taxon>
        <taxon>Amycolatopsis</taxon>
    </lineage>
</organism>
<evidence type="ECO:0000256" key="6">
    <source>
        <dbReference type="ARBA" id="ARBA00022989"/>
    </source>
</evidence>
<comment type="caution">
    <text evidence="10">The sequence shown here is derived from an EMBL/GenBank/DDBJ whole genome shotgun (WGS) entry which is preliminary data.</text>
</comment>
<feature type="transmembrane region" description="Helical" evidence="9">
    <location>
        <begin position="718"/>
        <end position="742"/>
    </location>
</feature>
<proteinExistence type="predicted"/>
<feature type="transmembrane region" description="Helical" evidence="9">
    <location>
        <begin position="594"/>
        <end position="615"/>
    </location>
</feature>
<evidence type="ECO:0000313" key="10">
    <source>
        <dbReference type="EMBL" id="MBE1580810.1"/>
    </source>
</evidence>
<evidence type="ECO:0000256" key="2">
    <source>
        <dbReference type="ARBA" id="ARBA00022475"/>
    </source>
</evidence>
<dbReference type="NCBIfam" id="TIGR01695">
    <property type="entry name" value="murJ_mviN"/>
    <property type="match status" value="1"/>
</dbReference>
<keyword evidence="5" id="KW-0573">Peptidoglycan synthesis</keyword>
<keyword evidence="4" id="KW-0133">Cell shape</keyword>
<feature type="compositionally biased region" description="Basic and acidic residues" evidence="8">
    <location>
        <begin position="1"/>
        <end position="38"/>
    </location>
</feature>
<feature type="compositionally biased region" description="Basic and acidic residues" evidence="8">
    <location>
        <begin position="64"/>
        <end position="80"/>
    </location>
</feature>
<sequence length="761" mass="82111">MEREPGVPPERAGRPRREGTPPPPRRTDGPARRPERRQPPPQQPPPERGERPRRATPPPPPPVDGRRQRVAGRPDDETRRLRPPQTPPQAPPRKAPPAQGTPPPPTRRQPVPPPQGPPLPQPSQNPPPRRPAAPPAQPPQALHQTPPPPHRGRRQPPPVRPWQVDRRDEPDATRFIPRTPGVPMGSRWPVADPDVLRPYDQLATQVMPAIKDAPLVKPRPGDTGEQDVAAPAKAPSIAKSSGRMAIASLISRITGFAWKLLLVAAIGAQVENDSFNVANTMPNIIFELLMGGVLSSLVVPLLVRSQDDKDGGEAYTQRLVTVAGTLLVVGTTIAVFAAPWITKLYVDDKGQANPELVTAFAYLLLPQIFFYGVFALLSAVLNAKNIFGPTAWAPVINNLVVIFTILVVWIMPGNISTDPVSITDPKLLTLGIGVTSGIVAQSVLLIPPLLRSGFKFKWRWGIDKRMKEFGGLALWTVGYVAVSQIGYTITTRVLTSGSQGGVTAYSNAWLLFQLPYGVIGVSLLTAIMPRMSRAAADGDHKKLIGDLSYASRISTVMLVPISAVMTVVGGSVGIALFTLGKGTVEDASRMGEALAISAFALLPYALVMLQMRVFYAMKDARTPVLIMIVMTVVKVPLLYLCPALLSPDNIVLGVMMVNGLTFVVGAILGQVWLWVTLGNLRSKRVLGVILFTVVASVLGVGAAWLAGQIVPDSFGPTFHAWVKLLLQTAVGIVVSFGVLMALKVEELKPATARITRLIKRG</sequence>
<dbReference type="Pfam" id="PF03023">
    <property type="entry name" value="MurJ"/>
    <property type="match status" value="1"/>
</dbReference>
<keyword evidence="11" id="KW-1185">Reference proteome</keyword>
<protein>
    <submittedName>
        <fullName evidence="10">Peptidoglycan lipid II flippase</fullName>
    </submittedName>
</protein>
<evidence type="ECO:0000256" key="3">
    <source>
        <dbReference type="ARBA" id="ARBA00022692"/>
    </source>
</evidence>
<feature type="transmembrane region" description="Helical" evidence="9">
    <location>
        <begin position="651"/>
        <end position="673"/>
    </location>
</feature>
<dbReference type="EMBL" id="JADBEJ010000008">
    <property type="protein sequence ID" value="MBE1580810.1"/>
    <property type="molecule type" value="Genomic_DNA"/>
</dbReference>
<comment type="subcellular location">
    <subcellularLocation>
        <location evidence="1">Cell membrane</location>
        <topology evidence="1">Multi-pass membrane protein</topology>
    </subcellularLocation>
</comment>
<evidence type="ECO:0000256" key="5">
    <source>
        <dbReference type="ARBA" id="ARBA00022984"/>
    </source>
</evidence>
<dbReference type="PANTHER" id="PTHR47019:SF1">
    <property type="entry name" value="LIPID II FLIPPASE MURJ"/>
    <property type="match status" value="1"/>
</dbReference>
<feature type="compositionally biased region" description="Basic and acidic residues" evidence="8">
    <location>
        <begin position="163"/>
        <end position="172"/>
    </location>
</feature>
<evidence type="ECO:0000256" key="9">
    <source>
        <dbReference type="SAM" id="Phobius"/>
    </source>
</evidence>
<dbReference type="InterPro" id="IPR051050">
    <property type="entry name" value="Lipid_II_flippase_MurJ/MviN"/>
</dbReference>
<keyword evidence="7 9" id="KW-0472">Membrane</keyword>
<dbReference type="InterPro" id="IPR004268">
    <property type="entry name" value="MurJ"/>
</dbReference>
<dbReference type="Proteomes" id="UP000656548">
    <property type="component" value="Unassembled WGS sequence"/>
</dbReference>
<evidence type="ECO:0000256" key="1">
    <source>
        <dbReference type="ARBA" id="ARBA00004651"/>
    </source>
</evidence>
<dbReference type="PANTHER" id="PTHR47019">
    <property type="entry name" value="LIPID II FLIPPASE MURJ"/>
    <property type="match status" value="1"/>
</dbReference>
<feature type="region of interest" description="Disordered" evidence="8">
    <location>
        <begin position="1"/>
        <end position="189"/>
    </location>
</feature>
<evidence type="ECO:0000256" key="7">
    <source>
        <dbReference type="ARBA" id="ARBA00023136"/>
    </source>
</evidence>
<feature type="transmembrane region" description="Helical" evidence="9">
    <location>
        <begin position="427"/>
        <end position="450"/>
    </location>
</feature>
<feature type="compositionally biased region" description="Pro residues" evidence="8">
    <location>
        <begin position="84"/>
        <end position="138"/>
    </location>
</feature>
<feature type="transmembrane region" description="Helical" evidence="9">
    <location>
        <begin position="361"/>
        <end position="383"/>
    </location>
</feature>
<keyword evidence="6 9" id="KW-1133">Transmembrane helix</keyword>